<name>A0ABX2SZ01_9BACL</name>
<gene>
    <name evidence="1" type="ORF">HZY85_00025</name>
</gene>
<sequence>MKDFKNIDELKTLQGINRIMVLFPNEYKEFEGFFRDLTNAGLEIIDVLEAFVIHDIKVILMVKVQRSYRDDLYYQNIKAYNHGLQILHS</sequence>
<dbReference type="RefSeq" id="WP_179939586.1">
    <property type="nucleotide sequence ID" value="NZ_JACBYF010000001.1"/>
</dbReference>
<evidence type="ECO:0000313" key="1">
    <source>
        <dbReference type="EMBL" id="NYS46587.1"/>
    </source>
</evidence>
<keyword evidence="2" id="KW-1185">Reference proteome</keyword>
<organism evidence="1 2">
    <name type="scientific">Gemelliphila palaticanis</name>
    <dbReference type="NCBI Taxonomy" id="81950"/>
    <lineage>
        <taxon>Bacteria</taxon>
        <taxon>Bacillati</taxon>
        <taxon>Bacillota</taxon>
        <taxon>Bacilli</taxon>
        <taxon>Bacillales</taxon>
        <taxon>Gemellaceae</taxon>
        <taxon>Gemelliphila</taxon>
    </lineage>
</organism>
<proteinExistence type="predicted"/>
<reference evidence="1 2" key="1">
    <citation type="submission" date="2020-07" db="EMBL/GenBank/DDBJ databases">
        <title>MOT database genomes.</title>
        <authorList>
            <person name="Joseph S."/>
            <person name="Aduse-Opoku J."/>
            <person name="Hashim A."/>
            <person name="Wade W."/>
            <person name="Curtis M."/>
        </authorList>
    </citation>
    <scope>NUCLEOTIDE SEQUENCE [LARGE SCALE GENOMIC DNA]</scope>
    <source>
        <strain evidence="1 2">CIP 106318</strain>
    </source>
</reference>
<protein>
    <submittedName>
        <fullName evidence="1">Uncharacterized protein</fullName>
    </submittedName>
</protein>
<accession>A0ABX2SZ01</accession>
<comment type="caution">
    <text evidence="1">The sequence shown here is derived from an EMBL/GenBank/DDBJ whole genome shotgun (WGS) entry which is preliminary data.</text>
</comment>
<dbReference type="Proteomes" id="UP000531840">
    <property type="component" value="Unassembled WGS sequence"/>
</dbReference>
<evidence type="ECO:0000313" key="2">
    <source>
        <dbReference type="Proteomes" id="UP000531840"/>
    </source>
</evidence>
<dbReference type="EMBL" id="JACBYF010000001">
    <property type="protein sequence ID" value="NYS46587.1"/>
    <property type="molecule type" value="Genomic_DNA"/>
</dbReference>